<keyword evidence="3" id="KW-1185">Reference proteome</keyword>
<dbReference type="GO" id="GO:0017108">
    <property type="term" value="F:5'-flap endonuclease activity"/>
    <property type="evidence" value="ECO:0007669"/>
    <property type="project" value="TreeGrafter"/>
</dbReference>
<organism evidence="2 3">
    <name type="scientific">Pholiota conissans</name>
    <dbReference type="NCBI Taxonomy" id="109636"/>
    <lineage>
        <taxon>Eukaryota</taxon>
        <taxon>Fungi</taxon>
        <taxon>Dikarya</taxon>
        <taxon>Basidiomycota</taxon>
        <taxon>Agaricomycotina</taxon>
        <taxon>Agaricomycetes</taxon>
        <taxon>Agaricomycetidae</taxon>
        <taxon>Agaricales</taxon>
        <taxon>Agaricineae</taxon>
        <taxon>Strophariaceae</taxon>
        <taxon>Pholiota</taxon>
    </lineage>
</organism>
<dbReference type="Gene3D" id="3.40.50.1010">
    <property type="entry name" value="5'-nuclease"/>
    <property type="match status" value="1"/>
</dbReference>
<dbReference type="GO" id="GO:0006281">
    <property type="term" value="P:DNA repair"/>
    <property type="evidence" value="ECO:0007669"/>
    <property type="project" value="UniProtKB-ARBA"/>
</dbReference>
<proteinExistence type="predicted"/>
<dbReference type="PANTHER" id="PTHR11081:SF75">
    <property type="entry name" value="ENDONUCLEASE, PUTATIVE (AFU_ORTHOLOGUE AFUA_3G13260)-RELATED"/>
    <property type="match status" value="1"/>
</dbReference>
<evidence type="ECO:0000313" key="3">
    <source>
        <dbReference type="Proteomes" id="UP000807469"/>
    </source>
</evidence>
<dbReference type="Pfam" id="PF00867">
    <property type="entry name" value="XPG_I"/>
    <property type="match status" value="1"/>
</dbReference>
<dbReference type="InterPro" id="IPR029060">
    <property type="entry name" value="PIN-like_dom_sf"/>
</dbReference>
<dbReference type="SUPFAM" id="SSF47807">
    <property type="entry name" value="5' to 3' exonuclease, C-terminal subdomain"/>
    <property type="match status" value="1"/>
</dbReference>
<name>A0A9P5YTW8_9AGAR</name>
<dbReference type="PANTHER" id="PTHR11081">
    <property type="entry name" value="FLAP ENDONUCLEASE FAMILY MEMBER"/>
    <property type="match status" value="1"/>
</dbReference>
<dbReference type="CDD" id="cd09870">
    <property type="entry name" value="PIN_YEN1"/>
    <property type="match status" value="1"/>
</dbReference>
<protein>
    <submittedName>
        <fullName evidence="2">PIN domain-like protein</fullName>
    </submittedName>
</protein>
<dbReference type="Proteomes" id="UP000807469">
    <property type="component" value="Unassembled WGS sequence"/>
</dbReference>
<dbReference type="EMBL" id="MU155350">
    <property type="protein sequence ID" value="KAF9475048.1"/>
    <property type="molecule type" value="Genomic_DNA"/>
</dbReference>
<feature type="domain" description="XPG-I" evidence="1">
    <location>
        <begin position="100"/>
        <end position="178"/>
    </location>
</feature>
<dbReference type="InterPro" id="IPR036279">
    <property type="entry name" value="5-3_exonuclease_C_sf"/>
</dbReference>
<dbReference type="OrthoDB" id="3005703at2759"/>
<dbReference type="InterPro" id="IPR006086">
    <property type="entry name" value="XPG-I_dom"/>
</dbReference>
<accession>A0A9P5YTW8</accession>
<evidence type="ECO:0000259" key="1">
    <source>
        <dbReference type="Pfam" id="PF00867"/>
    </source>
</evidence>
<reference evidence="2" key="1">
    <citation type="submission" date="2020-11" db="EMBL/GenBank/DDBJ databases">
        <authorList>
            <consortium name="DOE Joint Genome Institute"/>
            <person name="Ahrendt S."/>
            <person name="Riley R."/>
            <person name="Andreopoulos W."/>
            <person name="Labutti K."/>
            <person name="Pangilinan J."/>
            <person name="Ruiz-Duenas F.J."/>
            <person name="Barrasa J.M."/>
            <person name="Sanchez-Garcia M."/>
            <person name="Camarero S."/>
            <person name="Miyauchi S."/>
            <person name="Serrano A."/>
            <person name="Linde D."/>
            <person name="Babiker R."/>
            <person name="Drula E."/>
            <person name="Ayuso-Fernandez I."/>
            <person name="Pacheco R."/>
            <person name="Padilla G."/>
            <person name="Ferreira P."/>
            <person name="Barriuso J."/>
            <person name="Kellner H."/>
            <person name="Castanera R."/>
            <person name="Alfaro M."/>
            <person name="Ramirez L."/>
            <person name="Pisabarro A.G."/>
            <person name="Kuo A."/>
            <person name="Tritt A."/>
            <person name="Lipzen A."/>
            <person name="He G."/>
            <person name="Yan M."/>
            <person name="Ng V."/>
            <person name="Cullen D."/>
            <person name="Martin F."/>
            <person name="Rosso M.-N."/>
            <person name="Henrissat B."/>
            <person name="Hibbett D."/>
            <person name="Martinez A.T."/>
            <person name="Grigoriev I.V."/>
        </authorList>
    </citation>
    <scope>NUCLEOTIDE SEQUENCE</scope>
    <source>
        <strain evidence="2">CIRM-BRFM 674</strain>
    </source>
</reference>
<dbReference type="PRINTS" id="PR00853">
    <property type="entry name" value="XPGRADSUPER"/>
</dbReference>
<comment type="caution">
    <text evidence="2">The sequence shown here is derived from an EMBL/GenBank/DDBJ whole genome shotgun (WGS) entry which is preliminary data.</text>
</comment>
<gene>
    <name evidence="2" type="ORF">BDN70DRAFT_908305</name>
</gene>
<sequence>MGTCNAGAKKVGVHGQLPGGGLYVFFKRLVELILSPVTFVFVFDGPERPNFKRGHEVRHKKVWWTNLAIELIQHFGQVVHQVSLFTVDFLSLFFSHYLFAKAPGEAEAELARLNTEGYIDAVITSDGDTYVFGANCVLRTIYQKAKNHPDEYILYRSQTRQPYTRGGLILFALLTGGDYDTGLHRCGPGSAIALAKCGFGDQLIDAFEHLNGPDFDRFLIQWCCNIRAELHSNSRGHLERCQPKLAMDIPDTFPERRTLELYINPVTSWRIFGKVYFYRWSIL</sequence>
<dbReference type="InterPro" id="IPR006084">
    <property type="entry name" value="XPG/Rad2"/>
</dbReference>
<evidence type="ECO:0000313" key="2">
    <source>
        <dbReference type="EMBL" id="KAF9475048.1"/>
    </source>
</evidence>
<dbReference type="AlphaFoldDB" id="A0A9P5YTW8"/>
<dbReference type="SUPFAM" id="SSF88723">
    <property type="entry name" value="PIN domain-like"/>
    <property type="match status" value="1"/>
</dbReference>